<proteinExistence type="predicted"/>
<reference evidence="1 2" key="1">
    <citation type="submission" date="2015-12" db="EMBL/GenBank/DDBJ databases">
        <title>Genome sequence of Mucilaginibacter gotjawali.</title>
        <authorList>
            <person name="Lee J.S."/>
            <person name="Lee K.C."/>
            <person name="Kim K.K."/>
            <person name="Lee B.W."/>
        </authorList>
    </citation>
    <scope>NUCLEOTIDE SEQUENCE [LARGE SCALE GENOMIC DNA]</scope>
    <source>
        <strain evidence="1 2">SA3-7</strain>
    </source>
</reference>
<organism evidence="1 2">
    <name type="scientific">Mucilaginibacter gotjawali</name>
    <dbReference type="NCBI Taxonomy" id="1550579"/>
    <lineage>
        <taxon>Bacteria</taxon>
        <taxon>Pseudomonadati</taxon>
        <taxon>Bacteroidota</taxon>
        <taxon>Sphingobacteriia</taxon>
        <taxon>Sphingobacteriales</taxon>
        <taxon>Sphingobacteriaceae</taxon>
        <taxon>Mucilaginibacter</taxon>
    </lineage>
</organism>
<accession>A0A0X8X1P7</accession>
<protein>
    <submittedName>
        <fullName evidence="1">Uncharacterized protein</fullName>
    </submittedName>
</protein>
<dbReference type="KEGG" id="mgot:MgSA37_02191"/>
<evidence type="ECO:0000313" key="2">
    <source>
        <dbReference type="Proteomes" id="UP000218263"/>
    </source>
</evidence>
<dbReference type="EMBL" id="AP017313">
    <property type="protein sequence ID" value="BAU54020.1"/>
    <property type="molecule type" value="Genomic_DNA"/>
</dbReference>
<dbReference type="RefSeq" id="WP_096351813.1">
    <property type="nucleotide sequence ID" value="NZ_AP017313.1"/>
</dbReference>
<keyword evidence="2" id="KW-1185">Reference proteome</keyword>
<evidence type="ECO:0000313" key="1">
    <source>
        <dbReference type="EMBL" id="BAU54020.1"/>
    </source>
</evidence>
<dbReference type="OrthoDB" id="9790784at2"/>
<dbReference type="Proteomes" id="UP000218263">
    <property type="component" value="Chromosome"/>
</dbReference>
<sequence>MATYNGIFMRSSLNQLNTIPRPGAQSNSPDIIPYGIFNPDDPQKYFKDTYEQDVGKLLEANKTNYIYLRGKNYAAQDIDDSGDNRPRLYWTKASLLSYPNKWNELTQTGSRQPVSLKVPANGGIGVISEPLIWVPDNIDNDHYCMIASVPSPGYDNSIPNTLQISDLAGWVAKSGGVAWRNVTVINSKTLTLTGEKLFYQQGTEAGTMEFTIKCVNVPIDTVVSFSAGKAGPVPQFSLRKQKFPLIPVLIRG</sequence>
<name>A0A0X8X1P7_9SPHI</name>
<dbReference type="AlphaFoldDB" id="A0A0X8X1P7"/>
<gene>
    <name evidence="1" type="ORF">MgSA37_02191</name>
</gene>